<dbReference type="CDD" id="cd06267">
    <property type="entry name" value="PBP1_LacI_sugar_binding-like"/>
    <property type="match status" value="1"/>
</dbReference>
<dbReference type="EMBL" id="CP162511">
    <property type="protein sequence ID" value="XDI04172.1"/>
    <property type="molecule type" value="Genomic_DNA"/>
</dbReference>
<dbReference type="PANTHER" id="PTHR30146:SF109">
    <property type="entry name" value="HTH-TYPE TRANSCRIPTIONAL REGULATOR GALS"/>
    <property type="match status" value="1"/>
</dbReference>
<dbReference type="GO" id="GO:0000976">
    <property type="term" value="F:transcription cis-regulatory region binding"/>
    <property type="evidence" value="ECO:0007669"/>
    <property type="project" value="TreeGrafter"/>
</dbReference>
<organism evidence="5">
    <name type="scientific">Herbiconiux sp. A18JL235</name>
    <dbReference type="NCBI Taxonomy" id="3152363"/>
    <lineage>
        <taxon>Bacteria</taxon>
        <taxon>Bacillati</taxon>
        <taxon>Actinomycetota</taxon>
        <taxon>Actinomycetes</taxon>
        <taxon>Micrococcales</taxon>
        <taxon>Microbacteriaceae</taxon>
        <taxon>Herbiconiux</taxon>
    </lineage>
</organism>
<dbReference type="PROSITE" id="PS00356">
    <property type="entry name" value="HTH_LACI_1"/>
    <property type="match status" value="1"/>
</dbReference>
<proteinExistence type="predicted"/>
<sequence>MIRRPGIKDVAASAGVSIKTVSRVVNAEESVHPETRARVLHAIQALGYVPNTAARSLKSGTGGAIGVVIDSLADPFFAALVSAIESRALEEGLNVLVASSTLDAERERELLLSFVAGHQVAGVIFAPVAGEHPYLDPYRAVTPLVAVDRSRVGFDSVVVDDRGATALAVQQLVDLGHERIAFFDRDERFSTIHRRMSGYLDVLRETGIPFDPELVSSTIDGSLAYQAETQRLLGLDRPATAFFASNTKAAIGLTASLHHSHRTDVAMIAFGDFSFADVLRPAVSCIDQDPFLIGNAAIERLLALREAASNEPREWIVPTALLQRGSGEIAAPVAGREPVEAAPDAARATESGAASAGVPVSAIRPSRSVTVSAQPAGASVIAPAPAPALITTAGGEA</sequence>
<dbReference type="SMART" id="SM00354">
    <property type="entry name" value="HTH_LACI"/>
    <property type="match status" value="1"/>
</dbReference>
<protein>
    <submittedName>
        <fullName evidence="5">Substrate-binding domain-containing protein</fullName>
    </submittedName>
</protein>
<evidence type="ECO:0000256" key="3">
    <source>
        <dbReference type="ARBA" id="ARBA00023163"/>
    </source>
</evidence>
<gene>
    <name evidence="5" type="ORF">ABFY20_12530</name>
</gene>
<dbReference type="RefSeq" id="WP_368496582.1">
    <property type="nucleotide sequence ID" value="NZ_CP162511.1"/>
</dbReference>
<dbReference type="Pfam" id="PF13377">
    <property type="entry name" value="Peripla_BP_3"/>
    <property type="match status" value="1"/>
</dbReference>
<dbReference type="InterPro" id="IPR000843">
    <property type="entry name" value="HTH_LacI"/>
</dbReference>
<dbReference type="CDD" id="cd01392">
    <property type="entry name" value="HTH_LacI"/>
    <property type="match status" value="1"/>
</dbReference>
<evidence type="ECO:0000259" key="4">
    <source>
        <dbReference type="PROSITE" id="PS50932"/>
    </source>
</evidence>
<dbReference type="Gene3D" id="3.40.50.2300">
    <property type="match status" value="2"/>
</dbReference>
<dbReference type="GO" id="GO:0003700">
    <property type="term" value="F:DNA-binding transcription factor activity"/>
    <property type="evidence" value="ECO:0007669"/>
    <property type="project" value="TreeGrafter"/>
</dbReference>
<accession>A0AB39BDR3</accession>
<dbReference type="SUPFAM" id="SSF53822">
    <property type="entry name" value="Periplasmic binding protein-like I"/>
    <property type="match status" value="1"/>
</dbReference>
<dbReference type="InterPro" id="IPR046335">
    <property type="entry name" value="LacI/GalR-like_sensor"/>
</dbReference>
<keyword evidence="3" id="KW-0804">Transcription</keyword>
<evidence type="ECO:0000256" key="2">
    <source>
        <dbReference type="ARBA" id="ARBA00023125"/>
    </source>
</evidence>
<evidence type="ECO:0000256" key="1">
    <source>
        <dbReference type="ARBA" id="ARBA00023015"/>
    </source>
</evidence>
<dbReference type="Pfam" id="PF00356">
    <property type="entry name" value="LacI"/>
    <property type="match status" value="1"/>
</dbReference>
<reference evidence="5" key="1">
    <citation type="submission" date="2024-05" db="EMBL/GenBank/DDBJ databases">
        <title>Herbiconiux sp. A18JL235.</title>
        <authorList>
            <person name="Zhang G."/>
        </authorList>
    </citation>
    <scope>NUCLEOTIDE SEQUENCE</scope>
    <source>
        <strain evidence="5">A18JL235</strain>
    </source>
</reference>
<dbReference type="Gene3D" id="1.10.260.40">
    <property type="entry name" value="lambda repressor-like DNA-binding domains"/>
    <property type="match status" value="1"/>
</dbReference>
<dbReference type="PANTHER" id="PTHR30146">
    <property type="entry name" value="LACI-RELATED TRANSCRIPTIONAL REPRESSOR"/>
    <property type="match status" value="1"/>
</dbReference>
<dbReference type="InterPro" id="IPR028082">
    <property type="entry name" value="Peripla_BP_I"/>
</dbReference>
<keyword evidence="1" id="KW-0805">Transcription regulation</keyword>
<feature type="domain" description="HTH lacI-type" evidence="4">
    <location>
        <begin position="5"/>
        <end position="59"/>
    </location>
</feature>
<keyword evidence="2" id="KW-0238">DNA-binding</keyword>
<dbReference type="AlphaFoldDB" id="A0AB39BDR3"/>
<evidence type="ECO:0000313" key="5">
    <source>
        <dbReference type="EMBL" id="XDI04172.1"/>
    </source>
</evidence>
<name>A0AB39BDR3_9MICO</name>
<dbReference type="PROSITE" id="PS50932">
    <property type="entry name" value="HTH_LACI_2"/>
    <property type="match status" value="1"/>
</dbReference>
<dbReference type="SUPFAM" id="SSF47413">
    <property type="entry name" value="lambda repressor-like DNA-binding domains"/>
    <property type="match status" value="1"/>
</dbReference>
<dbReference type="InterPro" id="IPR010982">
    <property type="entry name" value="Lambda_DNA-bd_dom_sf"/>
</dbReference>